<evidence type="ECO:0000256" key="1">
    <source>
        <dbReference type="SAM" id="MobiDB-lite"/>
    </source>
</evidence>
<sequence>MSCKVKKLNPTETLSESAPESIEKPACTPMVIKPFQAVEDSLKVQVATPLEVIQDGLCVRIRFQYSGCSEGNAFLVWNGVVLKSYPPQAHLVLYADDTGPCDRLIDGFGEFDLSELRHFSDSLVILRIREYPERIRIKVRDF</sequence>
<evidence type="ECO:0000313" key="3">
    <source>
        <dbReference type="Proteomes" id="UP000286715"/>
    </source>
</evidence>
<comment type="caution">
    <text evidence="2">The sequence shown here is derived from an EMBL/GenBank/DDBJ whole genome shotgun (WGS) entry which is preliminary data.</text>
</comment>
<keyword evidence="3" id="KW-1185">Reference proteome</keyword>
<dbReference type="AlphaFoldDB" id="A0A401XHP2"/>
<proteinExistence type="predicted"/>
<name>A0A401XHP2_9FLAO</name>
<accession>A0A401XHP2</accession>
<protein>
    <submittedName>
        <fullName evidence="2">Uncharacterized protein</fullName>
    </submittedName>
</protein>
<evidence type="ECO:0000313" key="2">
    <source>
        <dbReference type="EMBL" id="GCD76531.1"/>
    </source>
</evidence>
<organism evidence="2 3">
    <name type="scientific">Thermaurantimonas aggregans</name>
    <dbReference type="NCBI Taxonomy" id="2173829"/>
    <lineage>
        <taxon>Bacteria</taxon>
        <taxon>Pseudomonadati</taxon>
        <taxon>Bacteroidota</taxon>
        <taxon>Flavobacteriia</taxon>
        <taxon>Flavobacteriales</taxon>
        <taxon>Schleiferiaceae</taxon>
        <taxon>Thermaurantimonas</taxon>
    </lineage>
</organism>
<feature type="region of interest" description="Disordered" evidence="1">
    <location>
        <begin position="1"/>
        <end position="21"/>
    </location>
</feature>
<dbReference type="Proteomes" id="UP000286715">
    <property type="component" value="Unassembled WGS sequence"/>
</dbReference>
<gene>
    <name evidence="2" type="ORF">JCM31826_00130</name>
</gene>
<reference evidence="2 3" key="1">
    <citation type="submission" date="2018-11" db="EMBL/GenBank/DDBJ databases">
        <title>Schleiferia aggregans sp. nov., a moderately thermophilic heterotrophic bacterium isolated from microbial mats at a terrestrial hot spring.</title>
        <authorList>
            <person name="Iino T."/>
            <person name="Ohkuma M."/>
            <person name="Haruta S."/>
        </authorList>
    </citation>
    <scope>NUCLEOTIDE SEQUENCE [LARGE SCALE GENOMIC DNA]</scope>
    <source>
        <strain evidence="2 3">LA</strain>
    </source>
</reference>
<dbReference type="EMBL" id="BHZE01000001">
    <property type="protein sequence ID" value="GCD76531.1"/>
    <property type="molecule type" value="Genomic_DNA"/>
</dbReference>